<evidence type="ECO:0000259" key="1">
    <source>
        <dbReference type="Pfam" id="PF15515"/>
    </source>
</evidence>
<organism evidence="2 3">
    <name type="scientific">Acetobacter aceti</name>
    <dbReference type="NCBI Taxonomy" id="435"/>
    <lineage>
        <taxon>Bacteria</taxon>
        <taxon>Pseudomonadati</taxon>
        <taxon>Pseudomonadota</taxon>
        <taxon>Alphaproteobacteria</taxon>
        <taxon>Acetobacterales</taxon>
        <taxon>Acetobacteraceae</taxon>
        <taxon>Acetobacter</taxon>
        <taxon>Acetobacter subgen. Acetobacter</taxon>
    </lineage>
</organism>
<evidence type="ECO:0000313" key="2">
    <source>
        <dbReference type="EMBL" id="AQS85474.1"/>
    </source>
</evidence>
<name>A0A1U9KI34_ACEAC</name>
<dbReference type="EMBL" id="CP014692">
    <property type="protein sequence ID" value="AQS85474.1"/>
    <property type="molecule type" value="Genomic_DNA"/>
</dbReference>
<dbReference type="KEGG" id="aace:A0U92_12555"/>
<dbReference type="InterPro" id="IPR029127">
    <property type="entry name" value="MvaI_BcnI"/>
</dbReference>
<dbReference type="REBASE" id="191139">
    <property type="entry name" value="Aac1153ORF12550P"/>
</dbReference>
<accession>A0A1U9KI34</accession>
<proteinExistence type="predicted"/>
<evidence type="ECO:0000313" key="3">
    <source>
        <dbReference type="Proteomes" id="UP000188937"/>
    </source>
</evidence>
<dbReference type="Pfam" id="PF15515">
    <property type="entry name" value="MvaI_BcnI"/>
    <property type="match status" value="1"/>
</dbReference>
<reference evidence="2 3" key="1">
    <citation type="submission" date="2016-03" db="EMBL/GenBank/DDBJ databases">
        <title>Acetic acid bacteria sequencing.</title>
        <authorList>
            <person name="Brandt J."/>
            <person name="Jakob F."/>
            <person name="Vogel R.F."/>
        </authorList>
    </citation>
    <scope>NUCLEOTIDE SEQUENCE [LARGE SCALE GENOMIC DNA]</scope>
    <source>
        <strain evidence="2 3">TMW2.1153</strain>
    </source>
</reference>
<keyword evidence="3" id="KW-1185">Reference proteome</keyword>
<dbReference type="InterPro" id="IPR043004">
    <property type="entry name" value="MvaI_BcnI_cat"/>
</dbReference>
<dbReference type="OrthoDB" id="9204522at2"/>
<feature type="domain" description="MvaI/BcnI restriction endonuclease" evidence="1">
    <location>
        <begin position="179"/>
        <end position="431"/>
    </location>
</feature>
<sequence>MVASLKQFLDLMRYYGAHRIYAKHLSPNDNSKNQVYLGGGFAALNVIPHGEVYTDASEKASSVRDRAKADVEFYWINEEGRHRAPDANLILYPKYPEVRMSGFLKGCKGAPSKLLTVRDEGRVMFFGVTRDGVVLGYVTDADDPITKELTAGNWPMLGVFTELPLSLDLPADPKTILLDELRRIYQLNWIMSQKLAKDGKKAPYAARNGGGYTLEAELGITPNGYAEPDFMGWEVKQYGVNNFTAFRPKSPVTLMTPEPTGGIYKSEGVAEFLKRFGYADQSGKEDRFNFGGRYDCTRGHHHLTGLRMTLTGYDAATGRISDIEGGMALVSATDTVAASWTFKSLMAHWNRKHAQAAYVPSLSRTPPPEYSYGAQVLLCEQTDFLLFLKAFSTGTVYYDPAVKIEKASSAKPDIKRRSQFRVAHAGLTQLYQKNETVLLY</sequence>
<gene>
    <name evidence="2" type="ORF">A0U92_12555</name>
</gene>
<dbReference type="AlphaFoldDB" id="A0A1U9KI34"/>
<protein>
    <recommendedName>
        <fullName evidence="1">MvaI/BcnI restriction endonuclease domain-containing protein</fullName>
    </recommendedName>
</protein>
<dbReference type="RefSeq" id="WP_077813531.1">
    <property type="nucleotide sequence ID" value="NZ_CP014692.1"/>
</dbReference>
<dbReference type="Gene3D" id="3.40.210.20">
    <property type="entry name" value="MvaI/BcnI restriction endonuclease, catalytic domain"/>
    <property type="match status" value="1"/>
</dbReference>
<dbReference type="Proteomes" id="UP000188937">
    <property type="component" value="Chromosome"/>
</dbReference>